<dbReference type="Pfam" id="PF07969">
    <property type="entry name" value="Amidohydro_3"/>
    <property type="match status" value="1"/>
</dbReference>
<accession>A0A6J6VGS5</accession>
<name>A0A6J6VGS5_9ZZZZ</name>
<dbReference type="SUPFAM" id="SSF51338">
    <property type="entry name" value="Composite domain of metallo-dependent hydrolases"/>
    <property type="match status" value="1"/>
</dbReference>
<dbReference type="GO" id="GO:0005829">
    <property type="term" value="C:cytosol"/>
    <property type="evidence" value="ECO:0007669"/>
    <property type="project" value="TreeGrafter"/>
</dbReference>
<dbReference type="Gene3D" id="2.30.40.10">
    <property type="entry name" value="Urease, subunit C, domain 1"/>
    <property type="match status" value="1"/>
</dbReference>
<dbReference type="PANTHER" id="PTHR11647:SF1">
    <property type="entry name" value="COLLAPSIN RESPONSE MEDIATOR PROTEIN"/>
    <property type="match status" value="1"/>
</dbReference>
<dbReference type="SUPFAM" id="SSF51556">
    <property type="entry name" value="Metallo-dependent hydrolases"/>
    <property type="match status" value="1"/>
</dbReference>
<dbReference type="PANTHER" id="PTHR11647">
    <property type="entry name" value="HYDRANTOINASE/DIHYDROPYRIMIDINASE FAMILY MEMBER"/>
    <property type="match status" value="1"/>
</dbReference>
<dbReference type="EMBL" id="CAEZYR010000177">
    <property type="protein sequence ID" value="CAB4770263.1"/>
    <property type="molecule type" value="Genomic_DNA"/>
</dbReference>
<dbReference type="Gene3D" id="3.20.20.140">
    <property type="entry name" value="Metal-dependent hydrolases"/>
    <property type="match status" value="1"/>
</dbReference>
<sequence length="591" mass="63284">MNESIVTPYDWIMHDLLITKGTIVDGRGGEPFVGDVAITRGRIAGVGAPGSQGTEAHEVIDATGLLVTPGFVDIHSHYDGQVTWDPYLTPSCFHGVTTVVMGNCGVGFAPVAPDKRQWLSELMEGVEDIPGTALAAGMRWGWETFPEYLDFIDSTPYVMDVGTQIAHAPVRAYVMGERGAQNENATAEDIERMAAIVKEAIAAGALGFSTSRTMLHHALDGTPVPGTFATEAELFGIGNALRELGTGLFEVSPAGVAGEDDESLPDEVAWMHRLSKAIGRPVTFGMTQGNGDTMLYRRILEATSAAAADGASVVAQVAGRASGLLFGMDTTYHPFKGRPAWDSLASLTAAQKHERMHDPDVRAAILAERPANVTMSLLERMADRIWPMTDDLDYEPPLETSVGAIAAAAGRDTGEVLYDLILGRPAAALFMIPVNNYAHNTFDALHEMITHPHAVLGLADGGAHVAIICDASIPTTMLTHWTRDRTRGPKLPLAFVVKRQTHDTAELYGLLDRGVLAAGFKADINVIDYENLRMRMPEMAFDLPGGARRLVQKADGYVATIVSGTVVSRNGELTGELPGRVLRGARPQPAA</sequence>
<organism evidence="2">
    <name type="scientific">freshwater metagenome</name>
    <dbReference type="NCBI Taxonomy" id="449393"/>
    <lineage>
        <taxon>unclassified sequences</taxon>
        <taxon>metagenomes</taxon>
        <taxon>ecological metagenomes</taxon>
    </lineage>
</organism>
<gene>
    <name evidence="2" type="ORF">UFOPK2754_03055</name>
</gene>
<evidence type="ECO:0000313" key="2">
    <source>
        <dbReference type="EMBL" id="CAB4770263.1"/>
    </source>
</evidence>
<feature type="domain" description="Amidohydrolase 3" evidence="1">
    <location>
        <begin position="58"/>
        <end position="567"/>
    </location>
</feature>
<dbReference type="InterPro" id="IPR011059">
    <property type="entry name" value="Metal-dep_hydrolase_composite"/>
</dbReference>
<evidence type="ECO:0000259" key="1">
    <source>
        <dbReference type="Pfam" id="PF07969"/>
    </source>
</evidence>
<dbReference type="AlphaFoldDB" id="A0A6J6VGS5"/>
<dbReference type="InterPro" id="IPR013108">
    <property type="entry name" value="Amidohydro_3"/>
</dbReference>
<dbReference type="InterPro" id="IPR032466">
    <property type="entry name" value="Metal_Hydrolase"/>
</dbReference>
<reference evidence="2" key="1">
    <citation type="submission" date="2020-05" db="EMBL/GenBank/DDBJ databases">
        <authorList>
            <person name="Chiriac C."/>
            <person name="Salcher M."/>
            <person name="Ghai R."/>
            <person name="Kavagutti S V."/>
        </authorList>
    </citation>
    <scope>NUCLEOTIDE SEQUENCE</scope>
</reference>
<proteinExistence type="predicted"/>
<dbReference type="GO" id="GO:0016812">
    <property type="term" value="F:hydrolase activity, acting on carbon-nitrogen (but not peptide) bonds, in cyclic amides"/>
    <property type="evidence" value="ECO:0007669"/>
    <property type="project" value="TreeGrafter"/>
</dbReference>
<dbReference type="InterPro" id="IPR050378">
    <property type="entry name" value="Metallo-dep_Hydrolases_sf"/>
</dbReference>
<protein>
    <submittedName>
        <fullName evidence="2">Unannotated protein</fullName>
    </submittedName>
</protein>